<dbReference type="Gene3D" id="1.20.58.1730">
    <property type="match status" value="1"/>
</dbReference>
<protein>
    <submittedName>
        <fullName evidence="6">MobQ family relaxase</fullName>
    </submittedName>
</protein>
<evidence type="ECO:0000259" key="5">
    <source>
        <dbReference type="Pfam" id="PF18208"/>
    </source>
</evidence>
<proteinExistence type="inferred from homology"/>
<evidence type="ECO:0000256" key="2">
    <source>
        <dbReference type="ARBA" id="ARBA00022971"/>
    </source>
</evidence>
<dbReference type="Pfam" id="PF18208">
    <property type="entry name" value="NES_C_h"/>
    <property type="match status" value="1"/>
</dbReference>
<dbReference type="AlphaFoldDB" id="A0AAW8URJ5"/>
<organism evidence="6 7">
    <name type="scientific">Enterococcus casseliflavus</name>
    <name type="common">Enterococcus flavescens</name>
    <dbReference type="NCBI Taxonomy" id="37734"/>
    <lineage>
        <taxon>Bacteria</taxon>
        <taxon>Bacillati</taxon>
        <taxon>Bacillota</taxon>
        <taxon>Bacilli</taxon>
        <taxon>Lactobacillales</taxon>
        <taxon>Enterococcaceae</taxon>
        <taxon>Enterococcus</taxon>
    </lineage>
</organism>
<keyword evidence="2" id="KW-0184">Conjugation</keyword>
<dbReference type="NCBIfam" id="NF041496">
    <property type="entry name" value="MobQ"/>
    <property type="match status" value="1"/>
</dbReference>
<gene>
    <name evidence="6" type="primary">mobQ</name>
    <name evidence="6" type="ORF">P7I32_17645</name>
</gene>
<comment type="similarity">
    <text evidence="1">Belongs to the MobA/MobL family.</text>
</comment>
<sequence length="429" mass="50527">MIQLAIFHLSMTIAKREGGKRSLIAMASYRSGEKLYSELYEKTNLYNHRTVKPEAFILKPDYVPNEFLDRQTLWNKMELAEKSPNAQLCREVNVALPIELNNSDQRMLIEDFVKDNFVSEGMIADVAIHRDDENNPHAHIMLTMREVDSEGNILNKRKRIPKLDENGNQIFNEKGQRVTVSIKTNDWDRKSLVSEIRKDWADKVNQYLKDRNIDQQITEKSHAELGKKELPTIHEGFYSKKLEDKGVISELKRKNLEIQSYNDILAELDKLESQEKVLKQDQNFTLKFEKTFSPLEKGELKNLSKELKLFINDENIDKRLGELKRWENSLIFNNKMEIQKQRLMLSKISSERDMLTKANEILDKQAERFFKKSYPSLNIDKFSNHEVRAMVNETIFRKQLLNKDQLAEVIYNERVIEKEESKKIFKEKP</sequence>
<keyword evidence="3" id="KW-0175">Coiled coil</keyword>
<dbReference type="InterPro" id="IPR005053">
    <property type="entry name" value="MobA_MobL"/>
</dbReference>
<dbReference type="Proteomes" id="UP001268896">
    <property type="component" value="Unassembled WGS sequence"/>
</dbReference>
<feature type="domain" description="Nicking enzyme C-terminal middle helical" evidence="5">
    <location>
        <begin position="292"/>
        <end position="398"/>
    </location>
</feature>
<dbReference type="Pfam" id="PF03389">
    <property type="entry name" value="MobA_MobL"/>
    <property type="match status" value="1"/>
</dbReference>
<dbReference type="EMBL" id="JARQDV010000039">
    <property type="protein sequence ID" value="MDT2966397.1"/>
    <property type="molecule type" value="Genomic_DNA"/>
</dbReference>
<dbReference type="Gene3D" id="3.30.930.30">
    <property type="match status" value="1"/>
</dbReference>
<accession>A0AAW8URJ5</accession>
<evidence type="ECO:0000313" key="7">
    <source>
        <dbReference type="Proteomes" id="UP001268896"/>
    </source>
</evidence>
<feature type="non-terminal residue" evidence="6">
    <location>
        <position position="429"/>
    </location>
</feature>
<evidence type="ECO:0000256" key="3">
    <source>
        <dbReference type="SAM" id="Coils"/>
    </source>
</evidence>
<evidence type="ECO:0000259" key="4">
    <source>
        <dbReference type="Pfam" id="PF03389"/>
    </source>
</evidence>
<dbReference type="InterPro" id="IPR040834">
    <property type="entry name" value="NES_C_h"/>
</dbReference>
<name>A0AAW8URJ5_ENTCA</name>
<evidence type="ECO:0000313" key="6">
    <source>
        <dbReference type="EMBL" id="MDT2966397.1"/>
    </source>
</evidence>
<evidence type="ECO:0000256" key="1">
    <source>
        <dbReference type="ARBA" id="ARBA00010873"/>
    </source>
</evidence>
<reference evidence="6" key="1">
    <citation type="submission" date="2023-03" db="EMBL/GenBank/DDBJ databases">
        <authorList>
            <person name="Shen W."/>
            <person name="Cai J."/>
        </authorList>
    </citation>
    <scope>NUCLEOTIDE SEQUENCE</scope>
    <source>
        <strain evidence="6">K72-2</strain>
    </source>
</reference>
<feature type="coiled-coil region" evidence="3">
    <location>
        <begin position="251"/>
        <end position="281"/>
    </location>
</feature>
<comment type="caution">
    <text evidence="6">The sequence shown here is derived from an EMBL/GenBank/DDBJ whole genome shotgun (WGS) entry which is preliminary data.</text>
</comment>
<feature type="domain" description="MobA/MobL protein" evidence="4">
    <location>
        <begin position="21"/>
        <end position="245"/>
    </location>
</feature>